<dbReference type="GO" id="GO:0006412">
    <property type="term" value="P:translation"/>
    <property type="evidence" value="ECO:0007669"/>
    <property type="project" value="UniProtKB-UniRule"/>
</dbReference>
<dbReference type="InterPro" id="IPR009027">
    <property type="entry name" value="Ribosomal_bL9/RNase_H1_N"/>
</dbReference>
<dbReference type="PANTHER" id="PTHR21368">
    <property type="entry name" value="50S RIBOSOMAL PROTEIN L9"/>
    <property type="match status" value="1"/>
</dbReference>
<organism evidence="9 10">
    <name type="scientific">Isobaculum melis</name>
    <dbReference type="NCBI Taxonomy" id="142588"/>
    <lineage>
        <taxon>Bacteria</taxon>
        <taxon>Bacillati</taxon>
        <taxon>Bacillota</taxon>
        <taxon>Bacilli</taxon>
        <taxon>Lactobacillales</taxon>
        <taxon>Carnobacteriaceae</taxon>
        <taxon>Isobaculum</taxon>
    </lineage>
</organism>
<dbReference type="GO" id="GO:1990904">
    <property type="term" value="C:ribonucleoprotein complex"/>
    <property type="evidence" value="ECO:0007669"/>
    <property type="project" value="UniProtKB-KW"/>
</dbReference>
<dbReference type="GO" id="GO:0019843">
    <property type="term" value="F:rRNA binding"/>
    <property type="evidence" value="ECO:0007669"/>
    <property type="project" value="UniProtKB-UniRule"/>
</dbReference>
<dbReference type="EMBL" id="FOHA01000016">
    <property type="protein sequence ID" value="SES00722.1"/>
    <property type="molecule type" value="Genomic_DNA"/>
</dbReference>
<comment type="function">
    <text evidence="7">Binds to the 23S rRNA.</text>
</comment>
<keyword evidence="10" id="KW-1185">Reference proteome</keyword>
<evidence type="ECO:0000313" key="9">
    <source>
        <dbReference type="EMBL" id="SES00722.1"/>
    </source>
</evidence>
<dbReference type="Proteomes" id="UP000198948">
    <property type="component" value="Unassembled WGS sequence"/>
</dbReference>
<evidence type="ECO:0000256" key="7">
    <source>
        <dbReference type="HAMAP-Rule" id="MF_00503"/>
    </source>
</evidence>
<dbReference type="InterPro" id="IPR036935">
    <property type="entry name" value="Ribosomal_bL9_N_sf"/>
</dbReference>
<dbReference type="Pfam" id="PF01281">
    <property type="entry name" value="Ribosomal_L9_N"/>
    <property type="match status" value="1"/>
</dbReference>
<evidence type="ECO:0000256" key="1">
    <source>
        <dbReference type="ARBA" id="ARBA00010605"/>
    </source>
</evidence>
<gene>
    <name evidence="7" type="primary">rplI</name>
    <name evidence="9" type="ORF">SAMN04488559_11649</name>
</gene>
<dbReference type="InterPro" id="IPR020594">
    <property type="entry name" value="Ribosomal_bL9_bac/chp"/>
</dbReference>
<proteinExistence type="inferred from homology"/>
<feature type="domain" description="Ribosomal protein L9" evidence="8">
    <location>
        <begin position="13"/>
        <end position="40"/>
    </location>
</feature>
<dbReference type="InterPro" id="IPR020070">
    <property type="entry name" value="Ribosomal_bL9_N"/>
</dbReference>
<accession>A0A1H9TUN1</accession>
<evidence type="ECO:0000256" key="3">
    <source>
        <dbReference type="ARBA" id="ARBA00022884"/>
    </source>
</evidence>
<protein>
    <recommendedName>
        <fullName evidence="6 7">Large ribosomal subunit protein bL9</fullName>
    </recommendedName>
</protein>
<dbReference type="FunFam" id="3.40.5.10:FF:000002">
    <property type="entry name" value="50S ribosomal protein L9"/>
    <property type="match status" value="1"/>
</dbReference>
<dbReference type="InterPro" id="IPR036791">
    <property type="entry name" value="Ribosomal_bL9_C_sf"/>
</dbReference>
<evidence type="ECO:0000259" key="8">
    <source>
        <dbReference type="PROSITE" id="PS00651"/>
    </source>
</evidence>
<dbReference type="Gene3D" id="3.10.430.100">
    <property type="entry name" value="Ribosomal protein L9, C-terminal domain"/>
    <property type="match status" value="1"/>
</dbReference>
<dbReference type="NCBIfam" id="TIGR00158">
    <property type="entry name" value="L9"/>
    <property type="match status" value="1"/>
</dbReference>
<dbReference type="SUPFAM" id="SSF55653">
    <property type="entry name" value="Ribosomal protein L9 C-domain"/>
    <property type="match status" value="1"/>
</dbReference>
<comment type="similarity">
    <text evidence="1 7">Belongs to the bacterial ribosomal protein bL9 family.</text>
</comment>
<dbReference type="HAMAP" id="MF_00503">
    <property type="entry name" value="Ribosomal_bL9"/>
    <property type="match status" value="1"/>
</dbReference>
<sequence>MQVIFLKDVKGKGKKGETKNVADGYAQNFLIKNGLAQEANAAAMSELAGKKRAQEREEAEVLAESQKLADLFGKEESIVTIQAKAGEDSRLFGSITSKQIAEEVKKQFDIKLDKRKLELKEPIRTLGVTKVPAKLHPKVTATIKVQVVAQ</sequence>
<dbReference type="GO" id="GO:0003735">
    <property type="term" value="F:structural constituent of ribosome"/>
    <property type="evidence" value="ECO:0007669"/>
    <property type="project" value="InterPro"/>
</dbReference>
<dbReference type="Pfam" id="PF03948">
    <property type="entry name" value="Ribosomal_L9_C"/>
    <property type="match status" value="1"/>
</dbReference>
<reference evidence="9 10" key="1">
    <citation type="submission" date="2016-10" db="EMBL/GenBank/DDBJ databases">
        <authorList>
            <person name="de Groot N.N."/>
        </authorList>
    </citation>
    <scope>NUCLEOTIDE SEQUENCE [LARGE SCALE GENOMIC DNA]</scope>
    <source>
        <strain evidence="9 10">DSM 13760</strain>
    </source>
</reference>
<keyword evidence="5 7" id="KW-0687">Ribonucleoprotein</keyword>
<dbReference type="PROSITE" id="PS00651">
    <property type="entry name" value="RIBOSOMAL_L9"/>
    <property type="match status" value="1"/>
</dbReference>
<evidence type="ECO:0000313" key="10">
    <source>
        <dbReference type="Proteomes" id="UP000198948"/>
    </source>
</evidence>
<dbReference type="SUPFAM" id="SSF55658">
    <property type="entry name" value="L9 N-domain-like"/>
    <property type="match status" value="1"/>
</dbReference>
<dbReference type="STRING" id="142588.SAMN04488559_11649"/>
<dbReference type="InterPro" id="IPR020069">
    <property type="entry name" value="Ribosomal_bL9_C"/>
</dbReference>
<dbReference type="Gene3D" id="3.40.5.10">
    <property type="entry name" value="Ribosomal protein L9, N-terminal domain"/>
    <property type="match status" value="1"/>
</dbReference>
<dbReference type="RefSeq" id="WP_092653371.1">
    <property type="nucleotide sequence ID" value="NZ_FOHA01000016.1"/>
</dbReference>
<evidence type="ECO:0000256" key="6">
    <source>
        <dbReference type="ARBA" id="ARBA00035292"/>
    </source>
</evidence>
<evidence type="ECO:0000256" key="5">
    <source>
        <dbReference type="ARBA" id="ARBA00023274"/>
    </source>
</evidence>
<name>A0A1H9TUN1_9LACT</name>
<keyword evidence="4 7" id="KW-0689">Ribosomal protein</keyword>
<dbReference type="GO" id="GO:0005840">
    <property type="term" value="C:ribosome"/>
    <property type="evidence" value="ECO:0007669"/>
    <property type="project" value="UniProtKB-KW"/>
</dbReference>
<dbReference type="InterPro" id="IPR000244">
    <property type="entry name" value="Ribosomal_bL9"/>
</dbReference>
<dbReference type="AlphaFoldDB" id="A0A1H9TUN1"/>
<keyword evidence="3 7" id="KW-0694">RNA-binding</keyword>
<keyword evidence="2 7" id="KW-0699">rRNA-binding</keyword>
<evidence type="ECO:0000256" key="4">
    <source>
        <dbReference type="ARBA" id="ARBA00022980"/>
    </source>
</evidence>
<dbReference type="OrthoDB" id="9788336at2"/>
<evidence type="ECO:0000256" key="2">
    <source>
        <dbReference type="ARBA" id="ARBA00022730"/>
    </source>
</evidence>